<dbReference type="PRINTS" id="PR00368">
    <property type="entry name" value="FADPNR"/>
</dbReference>
<dbReference type="Pfam" id="PF02852">
    <property type="entry name" value="Pyr_redox_dim"/>
    <property type="match status" value="1"/>
</dbReference>
<sequence>MKKRIVILGGVAAGMSAAAKARRTDSDAIIEVYTSEEFISYGACGLPYFLSGVIPSYEKLIARTPPFFAQQNIQVFLNHKGLAINSQELTLQVLDHESNLEKKVSFDALVIATGARPIIPPLPGIKAANIFTLKTIPDALRIKDYIRRFQPRNAVIVGGGYIGLEVAEAFIQLGLKTTIIELAPQVAPNLDADLAQLIEQELLQHGVEVKTGHKVLAFEGEERVTRVITDQGPLPADLVLLAIGVTPNSEIAETAGIKLGPKQAILTDNQQRTNLPYIFAAGDCATVYHRLYQGPAYIPLGTTANKQGRVAGNNAAGGQLQFDGVLGTGIAKILNLEVARTGLSTREATQLNLNFNTTVIKSRTRAAYYPESTPITIKLLWQEENRRLIGGQIVGGPGSGKRIDVIATAISAGMSVDEFRQLDLAYAPPFAPVWDPLLIAANQAD</sequence>
<dbReference type="Proteomes" id="UP000189933">
    <property type="component" value="Unassembled WGS sequence"/>
</dbReference>
<dbReference type="Gene3D" id="3.50.50.60">
    <property type="entry name" value="FAD/NAD(P)-binding domain"/>
    <property type="match status" value="2"/>
</dbReference>
<evidence type="ECO:0000256" key="1">
    <source>
        <dbReference type="ARBA" id="ARBA00001974"/>
    </source>
</evidence>
<dbReference type="RefSeq" id="WP_078665840.1">
    <property type="nucleotide sequence ID" value="NZ_FUXM01000022.1"/>
</dbReference>
<dbReference type="AlphaFoldDB" id="A0A1T4QU41"/>
<evidence type="ECO:0000259" key="7">
    <source>
        <dbReference type="Pfam" id="PF02852"/>
    </source>
</evidence>
<dbReference type="Pfam" id="PF07992">
    <property type="entry name" value="Pyr_redox_2"/>
    <property type="match status" value="1"/>
</dbReference>
<comment type="similarity">
    <text evidence="2">Belongs to the class-III pyridine nucleotide-disulfide oxidoreductase family.</text>
</comment>
<dbReference type="InterPro" id="IPR016156">
    <property type="entry name" value="FAD/NAD-linked_Rdtase_dimer_sf"/>
</dbReference>
<keyword evidence="4" id="KW-0274">FAD</keyword>
<dbReference type="InterPro" id="IPR023753">
    <property type="entry name" value="FAD/NAD-binding_dom"/>
</dbReference>
<keyword evidence="6" id="KW-0676">Redox-active center</keyword>
<gene>
    <name evidence="9" type="ORF">SAMN02745885_01800</name>
</gene>
<keyword evidence="10" id="KW-1185">Reference proteome</keyword>
<evidence type="ECO:0000313" key="10">
    <source>
        <dbReference type="Proteomes" id="UP000189933"/>
    </source>
</evidence>
<name>A0A1T4QU41_9FIRM</name>
<keyword evidence="5" id="KW-0560">Oxidoreductase</keyword>
<dbReference type="InterPro" id="IPR036188">
    <property type="entry name" value="FAD/NAD-bd_sf"/>
</dbReference>
<feature type="domain" description="Pyridine nucleotide-disulphide oxidoreductase dimerisation" evidence="7">
    <location>
        <begin position="333"/>
        <end position="432"/>
    </location>
</feature>
<evidence type="ECO:0000256" key="5">
    <source>
        <dbReference type="ARBA" id="ARBA00023002"/>
    </source>
</evidence>
<proteinExistence type="inferred from homology"/>
<evidence type="ECO:0000256" key="2">
    <source>
        <dbReference type="ARBA" id="ARBA00009130"/>
    </source>
</evidence>
<dbReference type="NCBIfam" id="NF007123">
    <property type="entry name" value="PRK09564.1"/>
    <property type="match status" value="1"/>
</dbReference>
<protein>
    <submittedName>
        <fullName evidence="9">NADPH-dependent 2,4-dienoyl-CoA reductase, sulfur reductase</fullName>
    </submittedName>
</protein>
<evidence type="ECO:0000313" key="9">
    <source>
        <dbReference type="EMBL" id="SKA07282.1"/>
    </source>
</evidence>
<dbReference type="PANTHER" id="PTHR43429:SF1">
    <property type="entry name" value="NAD(P)H SULFUR OXIDOREDUCTASE (COA-DEPENDENT)"/>
    <property type="match status" value="1"/>
</dbReference>
<comment type="cofactor">
    <cofactor evidence="1">
        <name>FAD</name>
        <dbReference type="ChEBI" id="CHEBI:57692"/>
    </cofactor>
</comment>
<dbReference type="GO" id="GO:0016491">
    <property type="term" value="F:oxidoreductase activity"/>
    <property type="evidence" value="ECO:0007669"/>
    <property type="project" value="UniProtKB-KW"/>
</dbReference>
<organism evidence="9 10">
    <name type="scientific">Carboxydocella sporoproducens DSM 16521</name>
    <dbReference type="NCBI Taxonomy" id="1121270"/>
    <lineage>
        <taxon>Bacteria</taxon>
        <taxon>Bacillati</taxon>
        <taxon>Bacillota</taxon>
        <taxon>Clostridia</taxon>
        <taxon>Eubacteriales</taxon>
        <taxon>Clostridiales Family XVI. Incertae Sedis</taxon>
        <taxon>Carboxydocella</taxon>
    </lineage>
</organism>
<accession>A0A1T4QU41</accession>
<dbReference type="OrthoDB" id="9802028at2"/>
<dbReference type="PRINTS" id="PR00411">
    <property type="entry name" value="PNDRDTASEI"/>
</dbReference>
<reference evidence="10" key="1">
    <citation type="submission" date="2017-02" db="EMBL/GenBank/DDBJ databases">
        <authorList>
            <person name="Varghese N."/>
            <person name="Submissions S."/>
        </authorList>
    </citation>
    <scope>NUCLEOTIDE SEQUENCE [LARGE SCALE GENOMIC DNA]</scope>
    <source>
        <strain evidence="10">DSM 16521</strain>
    </source>
</reference>
<dbReference type="SUPFAM" id="SSF51905">
    <property type="entry name" value="FAD/NAD(P)-binding domain"/>
    <property type="match status" value="1"/>
</dbReference>
<keyword evidence="3" id="KW-0285">Flavoprotein</keyword>
<feature type="domain" description="FAD/NAD(P)-binding" evidence="8">
    <location>
        <begin position="4"/>
        <end position="295"/>
    </location>
</feature>
<dbReference type="InterPro" id="IPR004099">
    <property type="entry name" value="Pyr_nucl-diS_OxRdtase_dimer"/>
</dbReference>
<evidence type="ECO:0000256" key="6">
    <source>
        <dbReference type="ARBA" id="ARBA00023284"/>
    </source>
</evidence>
<dbReference type="SUPFAM" id="SSF55424">
    <property type="entry name" value="FAD/NAD-linked reductases, dimerisation (C-terminal) domain"/>
    <property type="match status" value="1"/>
</dbReference>
<dbReference type="PANTHER" id="PTHR43429">
    <property type="entry name" value="PYRIDINE NUCLEOTIDE-DISULFIDE OXIDOREDUCTASE DOMAIN-CONTAINING"/>
    <property type="match status" value="1"/>
</dbReference>
<evidence type="ECO:0000259" key="8">
    <source>
        <dbReference type="Pfam" id="PF07992"/>
    </source>
</evidence>
<dbReference type="InterPro" id="IPR050260">
    <property type="entry name" value="FAD-bd_OxRdtase"/>
</dbReference>
<dbReference type="EMBL" id="FUXM01000022">
    <property type="protein sequence ID" value="SKA07282.1"/>
    <property type="molecule type" value="Genomic_DNA"/>
</dbReference>
<evidence type="ECO:0000256" key="4">
    <source>
        <dbReference type="ARBA" id="ARBA00022827"/>
    </source>
</evidence>
<evidence type="ECO:0000256" key="3">
    <source>
        <dbReference type="ARBA" id="ARBA00022630"/>
    </source>
</evidence>